<gene>
    <name evidence="3" type="ORF">Dsi01nite_110780</name>
</gene>
<evidence type="ECO:0000256" key="1">
    <source>
        <dbReference type="SAM" id="Phobius"/>
    </source>
</evidence>
<reference evidence="3" key="1">
    <citation type="submission" date="2021-01" db="EMBL/GenBank/DDBJ databases">
        <title>Whole genome shotgun sequence of Dactylosporangium siamense NBRC 106093.</title>
        <authorList>
            <person name="Komaki H."/>
            <person name="Tamura T."/>
        </authorList>
    </citation>
    <scope>NUCLEOTIDE SEQUENCE</scope>
    <source>
        <strain evidence="3">NBRC 106093</strain>
    </source>
</reference>
<feature type="domain" description="DUF4126" evidence="2">
    <location>
        <begin position="5"/>
        <end position="187"/>
    </location>
</feature>
<organism evidence="3 4">
    <name type="scientific">Dactylosporangium siamense</name>
    <dbReference type="NCBI Taxonomy" id="685454"/>
    <lineage>
        <taxon>Bacteria</taxon>
        <taxon>Bacillati</taxon>
        <taxon>Actinomycetota</taxon>
        <taxon>Actinomycetes</taxon>
        <taxon>Micromonosporales</taxon>
        <taxon>Micromonosporaceae</taxon>
        <taxon>Dactylosporangium</taxon>
    </lineage>
</organism>
<proteinExistence type="predicted"/>
<name>A0A919UEW8_9ACTN</name>
<dbReference type="EMBL" id="BONQ01000208">
    <property type="protein sequence ID" value="GIG53037.1"/>
    <property type="molecule type" value="Genomic_DNA"/>
</dbReference>
<feature type="transmembrane region" description="Helical" evidence="1">
    <location>
        <begin position="157"/>
        <end position="185"/>
    </location>
</feature>
<evidence type="ECO:0000259" key="2">
    <source>
        <dbReference type="Pfam" id="PF13548"/>
    </source>
</evidence>
<dbReference type="Pfam" id="PF13548">
    <property type="entry name" value="DUF4126"/>
    <property type="match status" value="1"/>
</dbReference>
<feature type="transmembrane region" description="Helical" evidence="1">
    <location>
        <begin position="6"/>
        <end position="31"/>
    </location>
</feature>
<keyword evidence="1" id="KW-0812">Transmembrane</keyword>
<accession>A0A919UEW8</accession>
<dbReference type="RefSeq" id="WP_203854640.1">
    <property type="nucleotide sequence ID" value="NZ_BAAAVW010000045.1"/>
</dbReference>
<sequence length="209" mass="22386">MLESLTGLGLATSAGLNAYIPLLLIGVLGRYTDLITLPENWKWMENGWTLAIVVALLAVEFVADKVPVVDHVNDVIQTFVRPTAGGLAFGAASGAQTVTVTDPGSFFSSHQWVPIVAGGAISLGVHGMKAASRPVINASTAGFGAPVVSIIEDIASVFMSLVAIILPVLVLLFVVLLGLVFWWMMRRRKRRKEEKAAARWAQSQGYRAT</sequence>
<evidence type="ECO:0000313" key="4">
    <source>
        <dbReference type="Proteomes" id="UP000660611"/>
    </source>
</evidence>
<keyword evidence="1" id="KW-1133">Transmembrane helix</keyword>
<comment type="caution">
    <text evidence="3">The sequence shown here is derived from an EMBL/GenBank/DDBJ whole genome shotgun (WGS) entry which is preliminary data.</text>
</comment>
<evidence type="ECO:0000313" key="3">
    <source>
        <dbReference type="EMBL" id="GIG53037.1"/>
    </source>
</evidence>
<protein>
    <recommendedName>
        <fullName evidence="2">DUF4126 domain-containing protein</fullName>
    </recommendedName>
</protein>
<feature type="transmembrane region" description="Helical" evidence="1">
    <location>
        <begin position="43"/>
        <end position="63"/>
    </location>
</feature>
<keyword evidence="1" id="KW-0472">Membrane</keyword>
<dbReference type="InterPro" id="IPR025196">
    <property type="entry name" value="DUF4126"/>
</dbReference>
<dbReference type="AlphaFoldDB" id="A0A919UEW8"/>
<dbReference type="Proteomes" id="UP000660611">
    <property type="component" value="Unassembled WGS sequence"/>
</dbReference>
<keyword evidence="4" id="KW-1185">Reference proteome</keyword>